<dbReference type="Pfam" id="PF08281">
    <property type="entry name" value="Sigma70_r4_2"/>
    <property type="match status" value="1"/>
</dbReference>
<dbReference type="InterPro" id="IPR039425">
    <property type="entry name" value="RNA_pol_sigma-70-like"/>
</dbReference>
<accession>A0A100VLW6</accession>
<dbReference type="Gene3D" id="1.10.1740.10">
    <property type="match status" value="1"/>
</dbReference>
<dbReference type="RefSeq" id="WP_062834742.1">
    <property type="nucleotide sequence ID" value="NZ_BCNV01000001.1"/>
</dbReference>
<feature type="domain" description="RNA polymerase sigma-70 region 2" evidence="6">
    <location>
        <begin position="23"/>
        <end position="91"/>
    </location>
</feature>
<dbReference type="InterPro" id="IPR036388">
    <property type="entry name" value="WH-like_DNA-bd_sf"/>
</dbReference>
<comment type="similarity">
    <text evidence="1">Belongs to the sigma-70 factor family. ECF subfamily.</text>
</comment>
<keyword evidence="2" id="KW-0805">Transcription regulation</keyword>
<dbReference type="EMBL" id="BCNV01000001">
    <property type="protein sequence ID" value="GAS82151.1"/>
    <property type="molecule type" value="Genomic_DNA"/>
</dbReference>
<evidence type="ECO:0000256" key="4">
    <source>
        <dbReference type="ARBA" id="ARBA00023125"/>
    </source>
</evidence>
<evidence type="ECO:0000256" key="3">
    <source>
        <dbReference type="ARBA" id="ARBA00023082"/>
    </source>
</evidence>
<keyword evidence="5" id="KW-0804">Transcription</keyword>
<dbReference type="GO" id="GO:0003677">
    <property type="term" value="F:DNA binding"/>
    <property type="evidence" value="ECO:0007669"/>
    <property type="project" value="UniProtKB-KW"/>
</dbReference>
<organism evidence="8 9">
    <name type="scientific">Paenibacillus amylolyticus</name>
    <dbReference type="NCBI Taxonomy" id="1451"/>
    <lineage>
        <taxon>Bacteria</taxon>
        <taxon>Bacillati</taxon>
        <taxon>Bacillota</taxon>
        <taxon>Bacilli</taxon>
        <taxon>Bacillales</taxon>
        <taxon>Paenibacillaceae</taxon>
        <taxon>Paenibacillus</taxon>
    </lineage>
</organism>
<dbReference type="Pfam" id="PF04542">
    <property type="entry name" value="Sigma70_r2"/>
    <property type="match status" value="1"/>
</dbReference>
<dbReference type="InterPro" id="IPR013324">
    <property type="entry name" value="RNA_pol_sigma_r3/r4-like"/>
</dbReference>
<sequence length="180" mass="21772">MEEEQIRKAVADRDPEAMEWVMNHYAGLLWKIAHSILYHASAEEIEECVADTFFAFWQNPDAFQSGRSSLKNYLATITKHKAIDRYRKLNRRSELTYEEEIHSVQTEDLLVQMISKETYTELNHMIESFPEPEREIMKRRFYEGQRPHEISEALSLHVRQVHNKLYRSRQRLRTWWMNRK</sequence>
<reference evidence="9" key="2">
    <citation type="submission" date="2016-01" db="EMBL/GenBank/DDBJ databases">
        <title>Draft Genome Sequence of Paenibacillus amylolyticus Heshi-A3 that Was Isolated from Fermented Rice Bran with Aging Salted Mackerel, Which Was Named Heshiko as Traditional Fermented Seafood in Japan.</title>
        <authorList>
            <person name="Akuzawa S."/>
            <person name="Nakagawa J."/>
            <person name="Kanekatsu T."/>
            <person name="Kubota E."/>
            <person name="Ohtake R."/>
            <person name="Suzuki T."/>
            <person name="Kanesaki Y."/>
        </authorList>
    </citation>
    <scope>NUCLEOTIDE SEQUENCE [LARGE SCALE GENOMIC DNA]</scope>
    <source>
        <strain evidence="9">Heshi-A3</strain>
    </source>
</reference>
<evidence type="ECO:0000256" key="1">
    <source>
        <dbReference type="ARBA" id="ARBA00010641"/>
    </source>
</evidence>
<evidence type="ECO:0000256" key="2">
    <source>
        <dbReference type="ARBA" id="ARBA00023015"/>
    </source>
</evidence>
<gene>
    <name evidence="8" type="ORF">PAHA3_2225</name>
</gene>
<keyword evidence="4" id="KW-0238">DNA-binding</keyword>
<evidence type="ECO:0000313" key="9">
    <source>
        <dbReference type="Proteomes" id="UP000069697"/>
    </source>
</evidence>
<dbReference type="InterPro" id="IPR013249">
    <property type="entry name" value="RNA_pol_sigma70_r4_t2"/>
</dbReference>
<dbReference type="GO" id="GO:0006352">
    <property type="term" value="P:DNA-templated transcription initiation"/>
    <property type="evidence" value="ECO:0007669"/>
    <property type="project" value="InterPro"/>
</dbReference>
<dbReference type="InterPro" id="IPR014284">
    <property type="entry name" value="RNA_pol_sigma-70_dom"/>
</dbReference>
<dbReference type="SUPFAM" id="SSF88659">
    <property type="entry name" value="Sigma3 and sigma4 domains of RNA polymerase sigma factors"/>
    <property type="match status" value="1"/>
</dbReference>
<dbReference type="Proteomes" id="UP000069697">
    <property type="component" value="Unassembled WGS sequence"/>
</dbReference>
<dbReference type="NCBIfam" id="TIGR02937">
    <property type="entry name" value="sigma70-ECF"/>
    <property type="match status" value="1"/>
</dbReference>
<evidence type="ECO:0000313" key="8">
    <source>
        <dbReference type="EMBL" id="GAS82151.1"/>
    </source>
</evidence>
<proteinExistence type="inferred from homology"/>
<name>A0A100VLW6_PAEAM</name>
<evidence type="ECO:0000259" key="6">
    <source>
        <dbReference type="Pfam" id="PF04542"/>
    </source>
</evidence>
<feature type="domain" description="RNA polymerase sigma factor 70 region 4 type 2" evidence="7">
    <location>
        <begin position="121"/>
        <end position="172"/>
    </location>
</feature>
<comment type="caution">
    <text evidence="8">The sequence shown here is derived from an EMBL/GenBank/DDBJ whole genome shotgun (WGS) entry which is preliminary data.</text>
</comment>
<reference evidence="8 9" key="1">
    <citation type="journal article" date="2016" name="Genome Announc.">
        <title>Draft Genome Sequence of Paenibacillus amylolyticus Heshi-A3, Isolated from Fermented Rice Bran in a Japanese Fermented Seafood Dish.</title>
        <authorList>
            <person name="Akuzawa S."/>
            <person name="Nagaoka J."/>
            <person name="Kanekatsu M."/>
            <person name="Kubota E."/>
            <person name="Ohtake R."/>
            <person name="Suzuki T."/>
            <person name="Kanesaki Y."/>
        </authorList>
    </citation>
    <scope>NUCLEOTIDE SEQUENCE [LARGE SCALE GENOMIC DNA]</scope>
    <source>
        <strain evidence="8 9">Heshi-A3</strain>
    </source>
</reference>
<dbReference type="PANTHER" id="PTHR43133">
    <property type="entry name" value="RNA POLYMERASE ECF-TYPE SIGMA FACTO"/>
    <property type="match status" value="1"/>
</dbReference>
<dbReference type="SUPFAM" id="SSF88946">
    <property type="entry name" value="Sigma2 domain of RNA polymerase sigma factors"/>
    <property type="match status" value="1"/>
</dbReference>
<dbReference type="InterPro" id="IPR013325">
    <property type="entry name" value="RNA_pol_sigma_r2"/>
</dbReference>
<evidence type="ECO:0000256" key="5">
    <source>
        <dbReference type="ARBA" id="ARBA00023163"/>
    </source>
</evidence>
<dbReference type="InterPro" id="IPR007627">
    <property type="entry name" value="RNA_pol_sigma70_r2"/>
</dbReference>
<dbReference type="Gene3D" id="1.10.10.10">
    <property type="entry name" value="Winged helix-like DNA-binding domain superfamily/Winged helix DNA-binding domain"/>
    <property type="match status" value="1"/>
</dbReference>
<keyword evidence="3" id="KW-0731">Sigma factor</keyword>
<evidence type="ECO:0000259" key="7">
    <source>
        <dbReference type="Pfam" id="PF08281"/>
    </source>
</evidence>
<dbReference type="GO" id="GO:0016987">
    <property type="term" value="F:sigma factor activity"/>
    <property type="evidence" value="ECO:0007669"/>
    <property type="project" value="UniProtKB-KW"/>
</dbReference>
<protein>
    <submittedName>
        <fullName evidence="8">ECF subfamily RNA polymerase sigma-24 factor</fullName>
    </submittedName>
</protein>
<dbReference type="PANTHER" id="PTHR43133:SF8">
    <property type="entry name" value="RNA POLYMERASE SIGMA FACTOR HI_1459-RELATED"/>
    <property type="match status" value="1"/>
</dbReference>
<dbReference type="AlphaFoldDB" id="A0A100VLW6"/>